<keyword evidence="2" id="KW-0732">Signal</keyword>
<comment type="caution">
    <text evidence="3">The sequence shown here is derived from an EMBL/GenBank/DDBJ whole genome shotgun (WGS) entry which is preliminary data.</text>
</comment>
<organism evidence="3 4">
    <name type="scientific">Pseudonocardia charpentierae</name>
    <dbReference type="NCBI Taxonomy" id="3075545"/>
    <lineage>
        <taxon>Bacteria</taxon>
        <taxon>Bacillati</taxon>
        <taxon>Actinomycetota</taxon>
        <taxon>Actinomycetes</taxon>
        <taxon>Pseudonocardiales</taxon>
        <taxon>Pseudonocardiaceae</taxon>
        <taxon>Pseudonocardia</taxon>
    </lineage>
</organism>
<feature type="signal peptide" evidence="2">
    <location>
        <begin position="1"/>
        <end position="19"/>
    </location>
</feature>
<evidence type="ECO:0000313" key="3">
    <source>
        <dbReference type="EMBL" id="MDT0354066.1"/>
    </source>
</evidence>
<keyword evidence="4" id="KW-1185">Reference proteome</keyword>
<dbReference type="Proteomes" id="UP001183202">
    <property type="component" value="Unassembled WGS sequence"/>
</dbReference>
<feature type="transmembrane region" description="Helical" evidence="1">
    <location>
        <begin position="29"/>
        <end position="47"/>
    </location>
</feature>
<dbReference type="EMBL" id="JAVREJ010000072">
    <property type="protein sequence ID" value="MDT0354066.1"/>
    <property type="molecule type" value="Genomic_DNA"/>
</dbReference>
<sequence length="75" mass="7277">MVAVWLLALPAAATVGAMAACVAARGTTGAVLVGAVLVVASTGVYALSRRTPITASNVNELPVPRPVAVAAHAAA</sequence>
<protein>
    <submittedName>
        <fullName evidence="3">Uncharacterized protein</fullName>
    </submittedName>
</protein>
<evidence type="ECO:0000313" key="4">
    <source>
        <dbReference type="Proteomes" id="UP001183202"/>
    </source>
</evidence>
<keyword evidence="1" id="KW-1133">Transmembrane helix</keyword>
<accession>A0ABU2NJB3</accession>
<keyword evidence="1" id="KW-0472">Membrane</keyword>
<evidence type="ECO:0000256" key="2">
    <source>
        <dbReference type="SAM" id="SignalP"/>
    </source>
</evidence>
<gene>
    <name evidence="3" type="ORF">RM445_31835</name>
</gene>
<keyword evidence="1" id="KW-0812">Transmembrane</keyword>
<name>A0ABU2NJB3_9PSEU</name>
<dbReference type="RefSeq" id="WP_311560573.1">
    <property type="nucleotide sequence ID" value="NZ_JAVREJ010000072.1"/>
</dbReference>
<evidence type="ECO:0000256" key="1">
    <source>
        <dbReference type="SAM" id="Phobius"/>
    </source>
</evidence>
<reference evidence="4" key="1">
    <citation type="submission" date="2023-07" db="EMBL/GenBank/DDBJ databases">
        <title>30 novel species of actinomycetes from the DSMZ collection.</title>
        <authorList>
            <person name="Nouioui I."/>
        </authorList>
    </citation>
    <scope>NUCLEOTIDE SEQUENCE [LARGE SCALE GENOMIC DNA]</scope>
    <source>
        <strain evidence="4">DSM 45834</strain>
    </source>
</reference>
<proteinExistence type="predicted"/>
<feature type="chain" id="PRO_5045175140" evidence="2">
    <location>
        <begin position="20"/>
        <end position="75"/>
    </location>
</feature>